<organism evidence="3 4">
    <name type="scientific">Ectocarpus siliculosus</name>
    <name type="common">Brown alga</name>
    <name type="synonym">Conferva siliculosa</name>
    <dbReference type="NCBI Taxonomy" id="2880"/>
    <lineage>
        <taxon>Eukaryota</taxon>
        <taxon>Sar</taxon>
        <taxon>Stramenopiles</taxon>
        <taxon>Ochrophyta</taxon>
        <taxon>PX clade</taxon>
        <taxon>Phaeophyceae</taxon>
        <taxon>Ectocarpales</taxon>
        <taxon>Ectocarpaceae</taxon>
        <taxon>Ectocarpus</taxon>
    </lineage>
</organism>
<keyword evidence="2" id="KW-1133">Transmembrane helix</keyword>
<keyword evidence="2" id="KW-0812">Transmembrane</keyword>
<dbReference type="AlphaFoldDB" id="D7FQ77"/>
<keyword evidence="2" id="KW-0472">Membrane</keyword>
<gene>
    <name evidence="3" type="ORF">Esi_0002_0206</name>
</gene>
<dbReference type="EMBL" id="FN648375">
    <property type="protein sequence ID" value="CBJ48409.1"/>
    <property type="molecule type" value="Genomic_DNA"/>
</dbReference>
<feature type="transmembrane region" description="Helical" evidence="2">
    <location>
        <begin position="35"/>
        <end position="56"/>
    </location>
</feature>
<feature type="region of interest" description="Disordered" evidence="1">
    <location>
        <begin position="1"/>
        <end position="21"/>
    </location>
</feature>
<reference evidence="3 4" key="1">
    <citation type="journal article" date="2010" name="Nature">
        <title>The Ectocarpus genome and the independent evolution of multicellularity in brown algae.</title>
        <authorList>
            <person name="Cock J.M."/>
            <person name="Sterck L."/>
            <person name="Rouze P."/>
            <person name="Scornet D."/>
            <person name="Allen A.E."/>
            <person name="Amoutzias G."/>
            <person name="Anthouard V."/>
            <person name="Artiguenave F."/>
            <person name="Aury J.M."/>
            <person name="Badger J.H."/>
            <person name="Beszteri B."/>
            <person name="Billiau K."/>
            <person name="Bonnet E."/>
            <person name="Bothwell J.H."/>
            <person name="Bowler C."/>
            <person name="Boyen C."/>
            <person name="Brownlee C."/>
            <person name="Carrano C.J."/>
            <person name="Charrier B."/>
            <person name="Cho G.Y."/>
            <person name="Coelho S.M."/>
            <person name="Collen J."/>
            <person name="Corre E."/>
            <person name="Da Silva C."/>
            <person name="Delage L."/>
            <person name="Delaroque N."/>
            <person name="Dittami S.M."/>
            <person name="Doulbeau S."/>
            <person name="Elias M."/>
            <person name="Farnham G."/>
            <person name="Gachon C.M."/>
            <person name="Gschloessl B."/>
            <person name="Heesch S."/>
            <person name="Jabbari K."/>
            <person name="Jubin C."/>
            <person name="Kawai H."/>
            <person name="Kimura K."/>
            <person name="Kloareg B."/>
            <person name="Kupper F.C."/>
            <person name="Lang D."/>
            <person name="Le Bail A."/>
            <person name="Leblanc C."/>
            <person name="Lerouge P."/>
            <person name="Lohr M."/>
            <person name="Lopez P.J."/>
            <person name="Martens C."/>
            <person name="Maumus F."/>
            <person name="Michel G."/>
            <person name="Miranda-Saavedra D."/>
            <person name="Morales J."/>
            <person name="Moreau H."/>
            <person name="Motomura T."/>
            <person name="Nagasato C."/>
            <person name="Napoli C.A."/>
            <person name="Nelson D.R."/>
            <person name="Nyvall-Collen P."/>
            <person name="Peters A.F."/>
            <person name="Pommier C."/>
            <person name="Potin P."/>
            <person name="Poulain J."/>
            <person name="Quesneville H."/>
            <person name="Read B."/>
            <person name="Rensing S.A."/>
            <person name="Ritter A."/>
            <person name="Rousvoal S."/>
            <person name="Samanta M."/>
            <person name="Samson G."/>
            <person name="Schroeder D.C."/>
            <person name="Segurens B."/>
            <person name="Strittmatter M."/>
            <person name="Tonon T."/>
            <person name="Tregear J.W."/>
            <person name="Valentin K."/>
            <person name="von Dassow P."/>
            <person name="Yamagishi T."/>
            <person name="Van de Peer Y."/>
            <person name="Wincker P."/>
        </authorList>
    </citation>
    <scope>NUCLEOTIDE SEQUENCE [LARGE SCALE GENOMIC DNA]</scope>
    <source>
        <strain evidence="4">Ec32 / CCAP1310/4</strain>
    </source>
</reference>
<keyword evidence="4" id="KW-1185">Reference proteome</keyword>
<evidence type="ECO:0000313" key="4">
    <source>
        <dbReference type="Proteomes" id="UP000002630"/>
    </source>
</evidence>
<feature type="transmembrane region" description="Helical" evidence="2">
    <location>
        <begin position="89"/>
        <end position="112"/>
    </location>
</feature>
<name>D7FQ77_ECTSI</name>
<feature type="region of interest" description="Disordered" evidence="1">
    <location>
        <begin position="172"/>
        <end position="192"/>
    </location>
</feature>
<evidence type="ECO:0000256" key="1">
    <source>
        <dbReference type="SAM" id="MobiDB-lite"/>
    </source>
</evidence>
<evidence type="ECO:0000313" key="3">
    <source>
        <dbReference type="EMBL" id="CBJ48409.1"/>
    </source>
</evidence>
<dbReference type="Proteomes" id="UP000002630">
    <property type="component" value="Linkage Group LG02"/>
</dbReference>
<sequence length="192" mass="21194">MAEAKKPEGLHRRFSGDGGRIADSRLPPPLIPVDFGYWKLAPAGLGLLGLGVYAGFRKQIKADAVGAEALAKQGLEPLPFSPHRLATRALMYGTALSVGCFSAGVLVVGYSMGVTNLREFNDKMKVWAPEQMHRLGFRHRPEYIRDREAMRGMTYDEEWEYVDRLLEKEEPGFAGADSAECPPAKSEGEVVR</sequence>
<evidence type="ECO:0000256" key="2">
    <source>
        <dbReference type="SAM" id="Phobius"/>
    </source>
</evidence>
<protein>
    <recommendedName>
        <fullName evidence="5">Transmembrane protein 242</fullName>
    </recommendedName>
</protein>
<proteinExistence type="predicted"/>
<dbReference type="InParanoid" id="D7FQ77"/>
<dbReference type="OrthoDB" id="10276129at2759"/>
<evidence type="ECO:0008006" key="5">
    <source>
        <dbReference type="Google" id="ProtNLM"/>
    </source>
</evidence>
<dbReference type="EMBL" id="FN649727">
    <property type="protein sequence ID" value="CBJ48409.1"/>
    <property type="molecule type" value="Genomic_DNA"/>
</dbReference>
<accession>D7FQ77</accession>